<feature type="domain" description="Cystatin" evidence="4">
    <location>
        <begin position="34"/>
        <end position="125"/>
    </location>
</feature>
<evidence type="ECO:0000259" key="4">
    <source>
        <dbReference type="SMART" id="SM00043"/>
    </source>
</evidence>
<dbReference type="SMART" id="SM00043">
    <property type="entry name" value="CY"/>
    <property type="match status" value="1"/>
</dbReference>
<reference evidence="5" key="1">
    <citation type="submission" date="2022-07" db="EMBL/GenBank/DDBJ databases">
        <authorList>
            <person name="Macas J."/>
            <person name="Novak P."/>
            <person name="Neumann P."/>
        </authorList>
    </citation>
    <scope>NUCLEOTIDE SEQUENCE</scope>
</reference>
<protein>
    <recommendedName>
        <fullName evidence="4">Cystatin domain-containing protein</fullName>
    </recommendedName>
</protein>
<keyword evidence="1" id="KW-0646">Protease inhibitor</keyword>
<feature type="signal peptide" evidence="3">
    <location>
        <begin position="1"/>
        <end position="18"/>
    </location>
</feature>
<keyword evidence="3" id="KW-0732">Signal</keyword>
<proteinExistence type="predicted"/>
<dbReference type="InterPro" id="IPR000010">
    <property type="entry name" value="Cystatin_dom"/>
</dbReference>
<dbReference type="Pfam" id="PF16845">
    <property type="entry name" value="SQAPI"/>
    <property type="match status" value="1"/>
</dbReference>
<gene>
    <name evidence="5" type="ORF">CEPIT_LOCUS19632</name>
</gene>
<keyword evidence="6" id="KW-1185">Reference proteome</keyword>
<keyword evidence="2" id="KW-0789">Thiol protease inhibitor</keyword>
<dbReference type="AlphaFoldDB" id="A0AAV0E289"/>
<dbReference type="EMBL" id="CAMAPF010000185">
    <property type="protein sequence ID" value="CAH9111747.1"/>
    <property type="molecule type" value="Genomic_DNA"/>
</dbReference>
<evidence type="ECO:0000256" key="1">
    <source>
        <dbReference type="ARBA" id="ARBA00022690"/>
    </source>
</evidence>
<dbReference type="Gene3D" id="3.10.450.10">
    <property type="match status" value="1"/>
</dbReference>
<comment type="caution">
    <text evidence="5">The sequence shown here is derived from an EMBL/GenBank/DDBJ whole genome shotgun (WGS) entry which is preliminary data.</text>
</comment>
<dbReference type="GO" id="GO:0004869">
    <property type="term" value="F:cysteine-type endopeptidase inhibitor activity"/>
    <property type="evidence" value="ECO:0007669"/>
    <property type="project" value="UniProtKB-KW"/>
</dbReference>
<dbReference type="CDD" id="cd00042">
    <property type="entry name" value="CY"/>
    <property type="match status" value="1"/>
</dbReference>
<dbReference type="SUPFAM" id="SSF54403">
    <property type="entry name" value="Cystatin/monellin"/>
    <property type="match status" value="1"/>
</dbReference>
<evidence type="ECO:0000256" key="3">
    <source>
        <dbReference type="SAM" id="SignalP"/>
    </source>
</evidence>
<evidence type="ECO:0000313" key="6">
    <source>
        <dbReference type="Proteomes" id="UP001152523"/>
    </source>
</evidence>
<dbReference type="Proteomes" id="UP001152523">
    <property type="component" value="Unassembled WGS sequence"/>
</dbReference>
<evidence type="ECO:0000313" key="5">
    <source>
        <dbReference type="EMBL" id="CAH9111747.1"/>
    </source>
</evidence>
<dbReference type="PANTHER" id="PTHR47364:SF2">
    <property type="entry name" value="CYSTEINE PROTEINASE INHIBITOR 5"/>
    <property type="match status" value="1"/>
</dbReference>
<organism evidence="5 6">
    <name type="scientific">Cuscuta epithymum</name>
    <dbReference type="NCBI Taxonomy" id="186058"/>
    <lineage>
        <taxon>Eukaryota</taxon>
        <taxon>Viridiplantae</taxon>
        <taxon>Streptophyta</taxon>
        <taxon>Embryophyta</taxon>
        <taxon>Tracheophyta</taxon>
        <taxon>Spermatophyta</taxon>
        <taxon>Magnoliopsida</taxon>
        <taxon>eudicotyledons</taxon>
        <taxon>Gunneridae</taxon>
        <taxon>Pentapetalae</taxon>
        <taxon>asterids</taxon>
        <taxon>lamiids</taxon>
        <taxon>Solanales</taxon>
        <taxon>Convolvulaceae</taxon>
        <taxon>Cuscuteae</taxon>
        <taxon>Cuscuta</taxon>
        <taxon>Cuscuta subgen. Cuscuta</taxon>
    </lineage>
</organism>
<dbReference type="PANTHER" id="PTHR47364">
    <property type="entry name" value="CYSTEINE PROTEINASE INHIBITOR 5"/>
    <property type="match status" value="1"/>
</dbReference>
<sequence>MASEPRIVLLMLVLFAAAAVFSTFLASPGARPDFRTGRFTPISNPNDSQIVLEMGRFAVDAHNKEANATLEFQSVIEAWHHVVAGSILRLVIVAKASGSAAEKYEAVVWDRPWLPLRNLTSFKPYPMM</sequence>
<accession>A0AAV0E289</accession>
<dbReference type="InterPro" id="IPR046350">
    <property type="entry name" value="Cystatin_sf"/>
</dbReference>
<feature type="chain" id="PRO_5043482707" description="Cystatin domain-containing protein" evidence="3">
    <location>
        <begin position="19"/>
        <end position="128"/>
    </location>
</feature>
<name>A0AAV0E289_9ASTE</name>
<evidence type="ECO:0000256" key="2">
    <source>
        <dbReference type="ARBA" id="ARBA00022704"/>
    </source>
</evidence>